<dbReference type="Pfam" id="PF01557">
    <property type="entry name" value="FAA_hydrolase"/>
    <property type="match status" value="1"/>
</dbReference>
<dbReference type="RefSeq" id="WP_009210824.1">
    <property type="nucleotide sequence ID" value="NZ_BBWP01000010.1"/>
</dbReference>
<dbReference type="InterPro" id="IPR051121">
    <property type="entry name" value="FAH"/>
</dbReference>
<accession>Q1YG21</accession>
<dbReference type="HOGENOM" id="CLU_028458_3_4_5"/>
<keyword evidence="5" id="KW-1185">Reference proteome</keyword>
<evidence type="ECO:0000313" key="5">
    <source>
        <dbReference type="Proteomes" id="UP000000321"/>
    </source>
</evidence>
<protein>
    <submittedName>
        <fullName evidence="4">Fumarylacetoacetate family hydrolase</fullName>
    </submittedName>
</protein>
<reference evidence="4 5" key="1">
    <citation type="journal article" date="2008" name="Appl. Environ. Microbiol.">
        <title>Genomic insights into Mn(II) oxidation by the marine alphaproteobacterium Aurantimonas sp. strain SI85-9A1.</title>
        <authorList>
            <person name="Dick G.J."/>
            <person name="Podell S."/>
            <person name="Johnson H.A."/>
            <person name="Rivera-Espinoza Y."/>
            <person name="Bernier-Latmani R."/>
            <person name="McCarthy J.K."/>
            <person name="Torpey J.W."/>
            <person name="Clement B.G."/>
            <person name="Gaasterland T."/>
            <person name="Tebo B.M."/>
        </authorList>
    </citation>
    <scope>NUCLEOTIDE SEQUENCE [LARGE SCALE GENOMIC DNA]</scope>
    <source>
        <strain evidence="4 5">SI85-9A1</strain>
    </source>
</reference>
<dbReference type="GO" id="GO:0019752">
    <property type="term" value="P:carboxylic acid metabolic process"/>
    <property type="evidence" value="ECO:0007669"/>
    <property type="project" value="UniProtKB-ARBA"/>
</dbReference>
<name>Q1YG21_AURMS</name>
<dbReference type="GO" id="GO:0046872">
    <property type="term" value="F:metal ion binding"/>
    <property type="evidence" value="ECO:0007669"/>
    <property type="project" value="UniProtKB-KW"/>
</dbReference>
<dbReference type="InterPro" id="IPR036663">
    <property type="entry name" value="Fumarylacetoacetase_C_sf"/>
</dbReference>
<evidence type="ECO:0000256" key="1">
    <source>
        <dbReference type="ARBA" id="ARBA00010211"/>
    </source>
</evidence>
<comment type="caution">
    <text evidence="4">The sequence shown here is derived from an EMBL/GenBank/DDBJ whole genome shotgun (WGS) entry which is preliminary data.</text>
</comment>
<proteinExistence type="inferred from homology"/>
<dbReference type="Gene3D" id="3.90.850.10">
    <property type="entry name" value="Fumarylacetoacetase-like, C-terminal domain"/>
    <property type="match status" value="1"/>
</dbReference>
<dbReference type="Proteomes" id="UP000000321">
    <property type="component" value="Unassembled WGS sequence"/>
</dbReference>
<dbReference type="EMBL" id="AAPJ01000005">
    <property type="protein sequence ID" value="EAS49404.1"/>
    <property type="molecule type" value="Genomic_DNA"/>
</dbReference>
<feature type="domain" description="Fumarylacetoacetase-like C-terminal" evidence="3">
    <location>
        <begin position="73"/>
        <end position="277"/>
    </location>
</feature>
<evidence type="ECO:0000313" key="4">
    <source>
        <dbReference type="EMBL" id="EAS49404.1"/>
    </source>
</evidence>
<evidence type="ECO:0000259" key="3">
    <source>
        <dbReference type="Pfam" id="PF01557"/>
    </source>
</evidence>
<dbReference type="OrthoDB" id="5197601at2"/>
<comment type="similarity">
    <text evidence="1">Belongs to the FAH family.</text>
</comment>
<keyword evidence="4" id="KW-0378">Hydrolase</keyword>
<dbReference type="PANTHER" id="PTHR42796:SF4">
    <property type="entry name" value="FUMARYLACETOACETATE HYDROLASE DOMAIN-CONTAINING PROTEIN 2A"/>
    <property type="match status" value="1"/>
</dbReference>
<dbReference type="FunFam" id="3.90.850.10:FF:000002">
    <property type="entry name" value="2-hydroxyhepta-2,4-diene-1,7-dioate isomerase"/>
    <property type="match status" value="1"/>
</dbReference>
<gene>
    <name evidence="4" type="ORF">SI859A1_03007</name>
</gene>
<keyword evidence="2" id="KW-0479">Metal-binding</keyword>
<dbReference type="PANTHER" id="PTHR42796">
    <property type="entry name" value="FUMARYLACETOACETATE HYDROLASE DOMAIN-CONTAINING PROTEIN 2A-RELATED"/>
    <property type="match status" value="1"/>
</dbReference>
<organism evidence="4 5">
    <name type="scientific">Aurantimonas manganoxydans (strain ATCC BAA-1229 / DSM 21871 / SI85-9A1)</name>
    <dbReference type="NCBI Taxonomy" id="287752"/>
    <lineage>
        <taxon>Bacteria</taxon>
        <taxon>Pseudomonadati</taxon>
        <taxon>Pseudomonadota</taxon>
        <taxon>Alphaproteobacteria</taxon>
        <taxon>Hyphomicrobiales</taxon>
        <taxon>Aurantimonadaceae</taxon>
        <taxon>Aurantimonas</taxon>
    </lineage>
</organism>
<dbReference type="BioCyc" id="AURANTIMONAS:SI859A1_03007-MONOMER"/>
<sequence>MRLVRYGEAGNEKPGLIDDDHVLRDLSEDVGDIAGEFLGRAQMERIRAIDPKSLAKADPSHRIGSPVGRVGNFIAVGLNYSDHAKETGADIPKEPILFNKAPSCIVGPHDDVIVPRGSDKLDWEVEIAIVIGDEASYVSEADAMDHVAGFCLCHDVSERSFQIERGGQWMKGKSAPTFGPLGPWLVTPETLGDPQAVDLWLDVNGERMQTGSTATMIFGVRTLVSYISQFMRLMPGDVITTGTPPGVGMGMKPPVFLKPGDIVTLGGTHLGEQRQTIRAATS</sequence>
<evidence type="ECO:0000256" key="2">
    <source>
        <dbReference type="ARBA" id="ARBA00022723"/>
    </source>
</evidence>
<dbReference type="GO" id="GO:0016853">
    <property type="term" value="F:isomerase activity"/>
    <property type="evidence" value="ECO:0007669"/>
    <property type="project" value="UniProtKB-ARBA"/>
</dbReference>
<dbReference type="InterPro" id="IPR011234">
    <property type="entry name" value="Fumarylacetoacetase-like_C"/>
</dbReference>
<dbReference type="GO" id="GO:0016787">
    <property type="term" value="F:hydrolase activity"/>
    <property type="evidence" value="ECO:0007669"/>
    <property type="project" value="UniProtKB-KW"/>
</dbReference>
<dbReference type="SUPFAM" id="SSF56529">
    <property type="entry name" value="FAH"/>
    <property type="match status" value="1"/>
</dbReference>
<dbReference type="AlphaFoldDB" id="Q1YG21"/>